<keyword evidence="1" id="KW-0328">Glycosyltransferase</keyword>
<keyword evidence="3" id="KW-0812">Transmembrane</keyword>
<evidence type="ECO:0000313" key="10">
    <source>
        <dbReference type="EMBL" id="RGU40803.1"/>
    </source>
</evidence>
<dbReference type="RefSeq" id="WP_005827470.1">
    <property type="nucleotide sequence ID" value="NZ_BQNO01000001.1"/>
</dbReference>
<evidence type="ECO:0000313" key="11">
    <source>
        <dbReference type="EMBL" id="RGV39311.1"/>
    </source>
</evidence>
<dbReference type="PANTHER" id="PTHR22916">
    <property type="entry name" value="GLYCOSYLTRANSFERASE"/>
    <property type="match status" value="1"/>
</dbReference>
<dbReference type="InterPro" id="IPR001173">
    <property type="entry name" value="Glyco_trans_2-like"/>
</dbReference>
<reference evidence="14 15" key="3">
    <citation type="submission" date="2018-08" db="EMBL/GenBank/DDBJ databases">
        <title>A genome reference for cultivated species of the human gut microbiota.</title>
        <authorList>
            <person name="Zou Y."/>
            <person name="Xue W."/>
            <person name="Luo G."/>
        </authorList>
    </citation>
    <scope>NUCLEOTIDE SEQUENCE [LARGE SCALE GENOMIC DNA]</scope>
    <source>
        <strain evidence="11 18">AF14-42</strain>
        <strain evidence="10 16">AF17-20</strain>
        <strain evidence="12 17">AM34-25</strain>
        <strain evidence="9 14">TF08-13</strain>
        <strain evidence="8 15">TM10-17</strain>
    </source>
</reference>
<dbReference type="EMBL" id="QSRK01000021">
    <property type="protein sequence ID" value="RGL11924.1"/>
    <property type="molecule type" value="Genomic_DNA"/>
</dbReference>
<evidence type="ECO:0000259" key="4">
    <source>
        <dbReference type="Pfam" id="PF00535"/>
    </source>
</evidence>
<evidence type="ECO:0000313" key="18">
    <source>
        <dbReference type="Proteomes" id="UP000285343"/>
    </source>
</evidence>
<dbReference type="EMBL" id="WCUG01000004">
    <property type="protein sequence ID" value="KAB4171811.1"/>
    <property type="molecule type" value="Genomic_DNA"/>
</dbReference>
<protein>
    <submittedName>
        <fullName evidence="7">Glycosyl transferase family 2</fullName>
    </submittedName>
    <submittedName>
        <fullName evidence="5">Glycosyltransferase family 2 protein</fullName>
    </submittedName>
</protein>
<dbReference type="Proteomes" id="UP000285343">
    <property type="component" value="Unassembled WGS sequence"/>
</dbReference>
<proteinExistence type="predicted"/>
<dbReference type="Proteomes" id="UP000433928">
    <property type="component" value="Unassembled WGS sequence"/>
</dbReference>
<evidence type="ECO:0000313" key="8">
    <source>
        <dbReference type="EMBL" id="RGI74963.1"/>
    </source>
</evidence>
<dbReference type="EMBL" id="QRXV01000003">
    <property type="protein sequence ID" value="RGU40803.1"/>
    <property type="molecule type" value="Genomic_DNA"/>
</dbReference>
<evidence type="ECO:0000313" key="5">
    <source>
        <dbReference type="EMBL" id="KAB4171811.1"/>
    </source>
</evidence>
<dbReference type="InterPro" id="IPR029044">
    <property type="entry name" value="Nucleotide-diphossugar_trans"/>
</dbReference>
<dbReference type="Gene3D" id="3.90.550.10">
    <property type="entry name" value="Spore Coat Polysaccharide Biosynthesis Protein SpsA, Chain A"/>
    <property type="match status" value="1"/>
</dbReference>
<dbReference type="Proteomes" id="UP000284022">
    <property type="component" value="Unassembled WGS sequence"/>
</dbReference>
<reference evidence="7" key="2">
    <citation type="journal article" date="2018" name="BMC Genomics">
        <title>Whole genome sequencing and function prediction of 133 gut anaerobes isolated from chicken caecum in pure cultures.</title>
        <authorList>
            <person name="Medvecky M."/>
            <person name="Cejkova D."/>
            <person name="Polansky O."/>
            <person name="Karasova D."/>
            <person name="Kubasova T."/>
            <person name="Cizek A."/>
            <person name="Rychlik I."/>
        </authorList>
    </citation>
    <scope>NUCLEOTIDE SEQUENCE</scope>
    <source>
        <strain evidence="7">An67</strain>
    </source>
</reference>
<dbReference type="GeneID" id="99752542"/>
<keyword evidence="2 7" id="KW-0808">Transferase</keyword>
<dbReference type="EMBL" id="QSIF01000005">
    <property type="protein sequence ID" value="RHC75248.1"/>
    <property type="molecule type" value="Genomic_DNA"/>
</dbReference>
<dbReference type="Proteomes" id="UP000263754">
    <property type="component" value="Unassembled WGS sequence"/>
</dbReference>
<dbReference type="GO" id="GO:0016758">
    <property type="term" value="F:hexosyltransferase activity"/>
    <property type="evidence" value="ECO:0007669"/>
    <property type="project" value="UniProtKB-ARBA"/>
</dbReference>
<reference evidence="19 20" key="4">
    <citation type="journal article" date="2019" name="Nat. Med.">
        <title>A library of human gut bacterial isolates paired with longitudinal multiomics data enables mechanistic microbiome research.</title>
        <authorList>
            <person name="Poyet M."/>
            <person name="Groussin M."/>
            <person name="Gibbons S.M."/>
            <person name="Avila-Pacheco J."/>
            <person name="Jiang X."/>
            <person name="Kearney S.M."/>
            <person name="Perrotta A.R."/>
            <person name="Berdy B."/>
            <person name="Zhao S."/>
            <person name="Lieberman T.D."/>
            <person name="Swanson P.K."/>
            <person name="Smith M."/>
            <person name="Roesemann S."/>
            <person name="Alexander J.E."/>
            <person name="Rich S.A."/>
            <person name="Livny J."/>
            <person name="Vlamakis H."/>
            <person name="Clish C."/>
            <person name="Bullock K."/>
            <person name="Deik A."/>
            <person name="Scott J."/>
            <person name="Pierce K.A."/>
            <person name="Xavier R.J."/>
            <person name="Alm E.J."/>
        </authorList>
    </citation>
    <scope>NUCLEOTIDE SEQUENCE [LARGE SCALE GENOMIC DNA]</scope>
    <source>
        <strain evidence="6 20">BIOML-A19</strain>
        <strain evidence="5 19">BIOML-A27</strain>
    </source>
</reference>
<evidence type="ECO:0000313" key="20">
    <source>
        <dbReference type="Proteomes" id="UP000487221"/>
    </source>
</evidence>
<sequence length="355" mass="41168">MDKKMNTLPLITLGIPIYNAAGLIERTLLSALNQTYPNIEFIFVDDKGDSMDIVRRVAGEHPRGSAVRIIDQVVNQGTGAARNTIVEKATGEYLFTMDCDDVLIPECIELLYNKMQEHPVDFVAASFVRRDLEGKVYPGGCQYEDTLITDGDYAVAKYRYGRGQNIFVATWNKLYRTDFLRKNEVRCIPHYLIDDPWFTYQVILRARSCRLLPDCTLFFTYNPQSVTSLKELQGYSEFLTEQYIGTQLLKSGYIHSLTGESFYNGLMLDIMKMSLYHANRVYASACISPEKKRQYLENLLSRHFSYPSHWHLDKNLMKLLPFLLFYMMPMAAKKWLVGFMVNINLKDKVKRWLHF</sequence>
<dbReference type="Proteomes" id="UP000487221">
    <property type="component" value="Unassembled WGS sequence"/>
</dbReference>
<evidence type="ECO:0000313" key="6">
    <source>
        <dbReference type="EMBL" id="KAB4180205.1"/>
    </source>
</evidence>
<dbReference type="Proteomes" id="UP000196329">
    <property type="component" value="Unassembled WGS sequence"/>
</dbReference>
<evidence type="ECO:0000313" key="16">
    <source>
        <dbReference type="Proteomes" id="UP000284022"/>
    </source>
</evidence>
<dbReference type="EMBL" id="QRZC01000025">
    <property type="protein sequence ID" value="RGV39311.1"/>
    <property type="molecule type" value="Genomic_DNA"/>
</dbReference>
<organism evidence="7 13">
    <name type="scientific">Bacteroides uniformis</name>
    <dbReference type="NCBI Taxonomy" id="820"/>
    <lineage>
        <taxon>Bacteria</taxon>
        <taxon>Pseudomonadati</taxon>
        <taxon>Bacteroidota</taxon>
        <taxon>Bacteroidia</taxon>
        <taxon>Bacteroidales</taxon>
        <taxon>Bacteroidaceae</taxon>
        <taxon>Bacteroides</taxon>
    </lineage>
</organism>
<evidence type="ECO:0000313" key="12">
    <source>
        <dbReference type="EMBL" id="RHC75248.1"/>
    </source>
</evidence>
<reference evidence="13" key="1">
    <citation type="submission" date="2017-04" db="EMBL/GenBank/DDBJ databases">
        <title>Function of individual gut microbiota members based on whole genome sequencing of pure cultures obtained from chicken caecum.</title>
        <authorList>
            <person name="Medvecky M."/>
            <person name="Cejkova D."/>
            <person name="Polansky O."/>
            <person name="Karasova D."/>
            <person name="Kubasova T."/>
            <person name="Cizek A."/>
            <person name="Rychlik I."/>
        </authorList>
    </citation>
    <scope>NUCLEOTIDE SEQUENCE [LARGE SCALE GENOMIC DNA]</scope>
    <source>
        <strain evidence="13">An67</strain>
    </source>
</reference>
<evidence type="ECO:0000313" key="14">
    <source>
        <dbReference type="Proteomes" id="UP000260795"/>
    </source>
</evidence>
<feature type="transmembrane region" description="Helical" evidence="3">
    <location>
        <begin position="323"/>
        <end position="345"/>
    </location>
</feature>
<evidence type="ECO:0000256" key="1">
    <source>
        <dbReference type="ARBA" id="ARBA00022676"/>
    </source>
</evidence>
<evidence type="ECO:0000313" key="19">
    <source>
        <dbReference type="Proteomes" id="UP000433928"/>
    </source>
</evidence>
<evidence type="ECO:0000313" key="9">
    <source>
        <dbReference type="EMBL" id="RGL11924.1"/>
    </source>
</evidence>
<dbReference type="EMBL" id="WCTY01000047">
    <property type="protein sequence ID" value="KAB4180205.1"/>
    <property type="molecule type" value="Genomic_DNA"/>
</dbReference>
<evidence type="ECO:0000256" key="2">
    <source>
        <dbReference type="ARBA" id="ARBA00022679"/>
    </source>
</evidence>
<evidence type="ECO:0000313" key="13">
    <source>
        <dbReference type="Proteomes" id="UP000196329"/>
    </source>
</evidence>
<dbReference type="AlphaFoldDB" id="A0A1Y3UWC2"/>
<feature type="domain" description="Glycosyltransferase 2-like" evidence="4">
    <location>
        <begin position="14"/>
        <end position="180"/>
    </location>
</feature>
<evidence type="ECO:0000313" key="7">
    <source>
        <dbReference type="EMBL" id="OUN53106.1"/>
    </source>
</evidence>
<keyword evidence="3" id="KW-1133">Transmembrane helix</keyword>
<accession>A0A1Y3UWC2</accession>
<comment type="caution">
    <text evidence="7">The sequence shown here is derived from an EMBL/GenBank/DDBJ whole genome shotgun (WGS) entry which is preliminary data.</text>
</comment>
<dbReference type="Proteomes" id="UP000260795">
    <property type="component" value="Unassembled WGS sequence"/>
</dbReference>
<dbReference type="CDD" id="cd00761">
    <property type="entry name" value="Glyco_tranf_GTA_type"/>
    <property type="match status" value="1"/>
</dbReference>
<dbReference type="EMBL" id="QSOF01000016">
    <property type="protein sequence ID" value="RGI74963.1"/>
    <property type="molecule type" value="Genomic_DNA"/>
</dbReference>
<dbReference type="SUPFAM" id="SSF53448">
    <property type="entry name" value="Nucleotide-diphospho-sugar transferases"/>
    <property type="match status" value="1"/>
</dbReference>
<keyword evidence="3" id="KW-0472">Membrane</keyword>
<dbReference type="Pfam" id="PF00535">
    <property type="entry name" value="Glycos_transf_2"/>
    <property type="match status" value="1"/>
</dbReference>
<name>A0A1Y3UWC2_BACUN</name>
<gene>
    <name evidence="7" type="ORF">B5G17_14850</name>
    <name evidence="12" type="ORF">DW831_04870</name>
    <name evidence="11" type="ORF">DWW14_16590</name>
    <name evidence="10" type="ORF">DWW83_04355</name>
    <name evidence="9" type="ORF">DXC80_13510</name>
    <name evidence="8" type="ORF">DXD90_12200</name>
    <name evidence="6" type="ORF">GAQ44_20865</name>
    <name evidence="5" type="ORF">GAQ59_05600</name>
</gene>
<dbReference type="EMBL" id="NFHS01000008">
    <property type="protein sequence ID" value="OUN53106.1"/>
    <property type="molecule type" value="Genomic_DNA"/>
</dbReference>
<dbReference type="PANTHER" id="PTHR22916:SF51">
    <property type="entry name" value="GLYCOSYLTRANSFERASE EPSH-RELATED"/>
    <property type="match status" value="1"/>
</dbReference>
<evidence type="ECO:0000313" key="15">
    <source>
        <dbReference type="Proteomes" id="UP000263754"/>
    </source>
</evidence>
<evidence type="ECO:0000256" key="3">
    <source>
        <dbReference type="SAM" id="Phobius"/>
    </source>
</evidence>
<dbReference type="Proteomes" id="UP000284514">
    <property type="component" value="Unassembled WGS sequence"/>
</dbReference>
<evidence type="ECO:0000313" key="17">
    <source>
        <dbReference type="Proteomes" id="UP000284514"/>
    </source>
</evidence>